<keyword evidence="2" id="KW-1185">Reference proteome</keyword>
<dbReference type="Proteomes" id="UP000660380">
    <property type="component" value="Unassembled WGS sequence"/>
</dbReference>
<sequence length="410" mass="46355">MKNNIFLPISIIGLLCLTSCDVGDTANKPNNEQQTLLKSTPQALEQVKSEITPQPSGQTNTAFDQVKSEKLTDTAKFLAGIQLDNNGSLAQSQKSSSWLKQRQFFENTWTKLETQQLKKVRQWSQQEIKQVNDTSPSVFYPFSGPDFLYAYSFFPKGKEYVLMGLEPAGNVLDLTTASESDRNRKLEEVKSSLYAILQFSFFRTNDMKVDLQKQGVLPILYVFLARTQNRIIDVQNIGINKDGKIQSFEKGMISGVKITFIPEGESQPRTLYYLSADLSNYGLKKRPELSQFVSGINKNITYLKAASYLMHNDSFSEIQKNILTQSKYVLQDDSGISLKAFDKSKWNLKFYGVYTNPISLFSGSYQEDLRKVYSKEKNIKPLNFGIGYKFAANDSNLMLAESKNISGSQP</sequence>
<evidence type="ECO:0008006" key="3">
    <source>
        <dbReference type="Google" id="ProtNLM"/>
    </source>
</evidence>
<evidence type="ECO:0000313" key="2">
    <source>
        <dbReference type="Proteomes" id="UP000660380"/>
    </source>
</evidence>
<dbReference type="RefSeq" id="WP_029633605.1">
    <property type="nucleotide sequence ID" value="NZ_JACJTA010000091.1"/>
</dbReference>
<comment type="caution">
    <text evidence="1">The sequence shown here is derived from an EMBL/GenBank/DDBJ whole genome shotgun (WGS) entry which is preliminary data.</text>
</comment>
<evidence type="ECO:0000313" key="1">
    <source>
        <dbReference type="EMBL" id="MBD2608373.1"/>
    </source>
</evidence>
<name>A0ABR8GY71_9CYAN</name>
<proteinExistence type="predicted"/>
<dbReference type="EMBL" id="JACJTA010000091">
    <property type="protein sequence ID" value="MBD2608373.1"/>
    <property type="molecule type" value="Genomic_DNA"/>
</dbReference>
<reference evidence="1 2" key="1">
    <citation type="journal article" date="2020" name="ISME J.">
        <title>Comparative genomics reveals insights into cyanobacterial evolution and habitat adaptation.</title>
        <authorList>
            <person name="Chen M.Y."/>
            <person name="Teng W.K."/>
            <person name="Zhao L."/>
            <person name="Hu C.X."/>
            <person name="Zhou Y.K."/>
            <person name="Han B.P."/>
            <person name="Song L.R."/>
            <person name="Shu W.S."/>
        </authorList>
    </citation>
    <scope>NUCLEOTIDE SEQUENCE [LARGE SCALE GENOMIC DNA]</scope>
    <source>
        <strain evidence="1 2">FACHB-248</strain>
    </source>
</reference>
<gene>
    <name evidence="1" type="ORF">H6G81_28605</name>
</gene>
<protein>
    <recommendedName>
        <fullName evidence="3">Lipoprotein</fullName>
    </recommendedName>
</protein>
<organism evidence="1 2">
    <name type="scientific">Scytonema hofmannii FACHB-248</name>
    <dbReference type="NCBI Taxonomy" id="1842502"/>
    <lineage>
        <taxon>Bacteria</taxon>
        <taxon>Bacillati</taxon>
        <taxon>Cyanobacteriota</taxon>
        <taxon>Cyanophyceae</taxon>
        <taxon>Nostocales</taxon>
        <taxon>Scytonemataceae</taxon>
        <taxon>Scytonema</taxon>
    </lineage>
</organism>
<accession>A0ABR8GY71</accession>